<reference evidence="1" key="1">
    <citation type="submission" date="2023-05" db="EMBL/GenBank/DDBJ databases">
        <authorList>
            <person name="Zhang X."/>
        </authorList>
    </citation>
    <scope>NUCLEOTIDE SEQUENCE</scope>
    <source>
        <strain evidence="1">YF14B1</strain>
    </source>
</reference>
<dbReference type="AlphaFoldDB" id="A0AAE3QWH1"/>
<gene>
    <name evidence="1" type="ORF">QNI16_37775</name>
</gene>
<dbReference type="EMBL" id="JASJOS010000033">
    <property type="protein sequence ID" value="MDJ1486291.1"/>
    <property type="molecule type" value="Genomic_DNA"/>
</dbReference>
<comment type="caution">
    <text evidence="1">The sequence shown here is derived from an EMBL/GenBank/DDBJ whole genome shotgun (WGS) entry which is preliminary data.</text>
</comment>
<protein>
    <submittedName>
        <fullName evidence="1">Uncharacterized protein</fullName>
    </submittedName>
</protein>
<organism evidence="1 2">
    <name type="scientific">Xanthocytophaga flava</name>
    <dbReference type="NCBI Taxonomy" id="3048013"/>
    <lineage>
        <taxon>Bacteria</taxon>
        <taxon>Pseudomonadati</taxon>
        <taxon>Bacteroidota</taxon>
        <taxon>Cytophagia</taxon>
        <taxon>Cytophagales</taxon>
        <taxon>Rhodocytophagaceae</taxon>
        <taxon>Xanthocytophaga</taxon>
    </lineage>
</organism>
<evidence type="ECO:0000313" key="1">
    <source>
        <dbReference type="EMBL" id="MDJ1486291.1"/>
    </source>
</evidence>
<sequence length="146" mass="15501">MYTTSGDGLTNGTLLTSNSQLQPNSYYNVFIQDINGNTAPQTAAIWVRSGDGFVIVTGNPGTTLTFPQGKDVGPGPGCTGCVSNPCPPTVPNCSRTARFMIRTLSDIDFVSPMGMRIWSLGCGGGDPSCASKYTPRDHLVLFPYQN</sequence>
<proteinExistence type="predicted"/>
<accession>A0AAE3QWH1</accession>
<dbReference type="Proteomes" id="UP001241110">
    <property type="component" value="Unassembled WGS sequence"/>
</dbReference>
<name>A0AAE3QWH1_9BACT</name>
<dbReference type="RefSeq" id="WP_313989767.1">
    <property type="nucleotide sequence ID" value="NZ_JASJOS010000033.1"/>
</dbReference>
<evidence type="ECO:0000313" key="2">
    <source>
        <dbReference type="Proteomes" id="UP001241110"/>
    </source>
</evidence>